<evidence type="ECO:0000313" key="2">
    <source>
        <dbReference type="Proteomes" id="UP000054097"/>
    </source>
</evidence>
<organism evidence="1 2">
    <name type="scientific">Serendipita vermifera MAFF 305830</name>
    <dbReference type="NCBI Taxonomy" id="933852"/>
    <lineage>
        <taxon>Eukaryota</taxon>
        <taxon>Fungi</taxon>
        <taxon>Dikarya</taxon>
        <taxon>Basidiomycota</taxon>
        <taxon>Agaricomycotina</taxon>
        <taxon>Agaricomycetes</taxon>
        <taxon>Sebacinales</taxon>
        <taxon>Serendipitaceae</taxon>
        <taxon>Serendipita</taxon>
    </lineage>
</organism>
<evidence type="ECO:0000313" key="1">
    <source>
        <dbReference type="EMBL" id="KIM23996.1"/>
    </source>
</evidence>
<sequence>MATLTVMSPAAYASRTSVSTYTSTHSGRTSTESAHSIHLLCAIPGQLPRSSAPTPQRLIHVAAELSIHLTNTDLAHAFLGRFALFLRGADVAPRWVDADVIKPIIGGLQRVKDVLALNPDFAIHGEVAEGGVDRLLVSHRCGIYVRLSVGAVPSLKKKVNLISAHPNPSLPPVMLPCLTPARQFLETVVIAASSDPKPEDLQDLKWMKENLKMDMMSDPSTMKKTWEDGKVAKIIDTWPLMREVFVDLGLVVINDDESIRSTVSSGLNRSRSKYSH</sequence>
<keyword evidence="2" id="KW-1185">Reference proteome</keyword>
<protein>
    <submittedName>
        <fullName evidence="1">Uncharacterized protein</fullName>
    </submittedName>
</protein>
<dbReference type="HOGENOM" id="CLU_1008896_0_0_1"/>
<dbReference type="Proteomes" id="UP000054097">
    <property type="component" value="Unassembled WGS sequence"/>
</dbReference>
<reference evidence="2" key="2">
    <citation type="submission" date="2015-01" db="EMBL/GenBank/DDBJ databases">
        <title>Evolutionary Origins and Diversification of the Mycorrhizal Mutualists.</title>
        <authorList>
            <consortium name="DOE Joint Genome Institute"/>
            <consortium name="Mycorrhizal Genomics Consortium"/>
            <person name="Kohler A."/>
            <person name="Kuo A."/>
            <person name="Nagy L.G."/>
            <person name="Floudas D."/>
            <person name="Copeland A."/>
            <person name="Barry K.W."/>
            <person name="Cichocki N."/>
            <person name="Veneault-Fourrey C."/>
            <person name="LaButti K."/>
            <person name="Lindquist E.A."/>
            <person name="Lipzen A."/>
            <person name="Lundell T."/>
            <person name="Morin E."/>
            <person name="Murat C."/>
            <person name="Riley R."/>
            <person name="Ohm R."/>
            <person name="Sun H."/>
            <person name="Tunlid A."/>
            <person name="Henrissat B."/>
            <person name="Grigoriev I.V."/>
            <person name="Hibbett D.S."/>
            <person name="Martin F."/>
        </authorList>
    </citation>
    <scope>NUCLEOTIDE SEQUENCE [LARGE SCALE GENOMIC DNA]</scope>
    <source>
        <strain evidence="2">MAFF 305830</strain>
    </source>
</reference>
<dbReference type="EMBL" id="KN824329">
    <property type="protein sequence ID" value="KIM23996.1"/>
    <property type="molecule type" value="Genomic_DNA"/>
</dbReference>
<proteinExistence type="predicted"/>
<name>A0A0C3AXN6_SERVB</name>
<gene>
    <name evidence="1" type="ORF">M408DRAFT_332052</name>
</gene>
<dbReference type="OrthoDB" id="3211877at2759"/>
<reference evidence="1 2" key="1">
    <citation type="submission" date="2014-04" db="EMBL/GenBank/DDBJ databases">
        <authorList>
            <consortium name="DOE Joint Genome Institute"/>
            <person name="Kuo A."/>
            <person name="Zuccaro A."/>
            <person name="Kohler A."/>
            <person name="Nagy L.G."/>
            <person name="Floudas D."/>
            <person name="Copeland A."/>
            <person name="Barry K.W."/>
            <person name="Cichocki N."/>
            <person name="Veneault-Fourrey C."/>
            <person name="LaButti K."/>
            <person name="Lindquist E.A."/>
            <person name="Lipzen A."/>
            <person name="Lundell T."/>
            <person name="Morin E."/>
            <person name="Murat C."/>
            <person name="Sun H."/>
            <person name="Tunlid A."/>
            <person name="Henrissat B."/>
            <person name="Grigoriev I.V."/>
            <person name="Hibbett D.S."/>
            <person name="Martin F."/>
            <person name="Nordberg H.P."/>
            <person name="Cantor M.N."/>
            <person name="Hua S.X."/>
        </authorList>
    </citation>
    <scope>NUCLEOTIDE SEQUENCE [LARGE SCALE GENOMIC DNA]</scope>
    <source>
        <strain evidence="1 2">MAFF 305830</strain>
    </source>
</reference>
<dbReference type="AlphaFoldDB" id="A0A0C3AXN6"/>
<accession>A0A0C3AXN6</accession>